<dbReference type="CDD" id="cd06261">
    <property type="entry name" value="TM_PBP2"/>
    <property type="match status" value="1"/>
</dbReference>
<keyword evidence="5 7" id="KW-1133">Transmembrane helix</keyword>
<evidence type="ECO:0000256" key="7">
    <source>
        <dbReference type="RuleBase" id="RU363032"/>
    </source>
</evidence>
<proteinExistence type="inferred from homology"/>
<evidence type="ECO:0000256" key="2">
    <source>
        <dbReference type="ARBA" id="ARBA00022448"/>
    </source>
</evidence>
<evidence type="ECO:0000259" key="8">
    <source>
        <dbReference type="PROSITE" id="PS50928"/>
    </source>
</evidence>
<feature type="transmembrane region" description="Helical" evidence="7">
    <location>
        <begin position="37"/>
        <end position="59"/>
    </location>
</feature>
<feature type="transmembrane region" description="Helical" evidence="7">
    <location>
        <begin position="397"/>
        <end position="418"/>
    </location>
</feature>
<comment type="subcellular location">
    <subcellularLocation>
        <location evidence="1 7">Cell membrane</location>
        <topology evidence="1 7">Multi-pass membrane protein</topology>
    </subcellularLocation>
</comment>
<evidence type="ECO:0000313" key="10">
    <source>
        <dbReference type="Proteomes" id="UP000201838"/>
    </source>
</evidence>
<dbReference type="EMBL" id="FXXQ01000007">
    <property type="protein sequence ID" value="SMX24234.1"/>
    <property type="molecule type" value="Genomic_DNA"/>
</dbReference>
<feature type="transmembrane region" description="Helical" evidence="7">
    <location>
        <begin position="232"/>
        <end position="257"/>
    </location>
</feature>
<protein>
    <submittedName>
        <fullName evidence="9">Putative D,D-dipeptide transport system permease protein DdpC</fullName>
    </submittedName>
</protein>
<dbReference type="Pfam" id="PF00528">
    <property type="entry name" value="BPD_transp_1"/>
    <property type="match status" value="1"/>
</dbReference>
<organism evidence="9 10">
    <name type="scientific">Boseongicola aestuarii</name>
    <dbReference type="NCBI Taxonomy" id="1470561"/>
    <lineage>
        <taxon>Bacteria</taxon>
        <taxon>Pseudomonadati</taxon>
        <taxon>Pseudomonadota</taxon>
        <taxon>Alphaproteobacteria</taxon>
        <taxon>Rhodobacterales</taxon>
        <taxon>Paracoccaceae</taxon>
        <taxon>Boseongicola</taxon>
    </lineage>
</organism>
<gene>
    <name evidence="9" type="primary">ddpC</name>
    <name evidence="9" type="ORF">BOA8489_02357</name>
</gene>
<evidence type="ECO:0000256" key="4">
    <source>
        <dbReference type="ARBA" id="ARBA00022692"/>
    </source>
</evidence>
<reference evidence="9 10" key="1">
    <citation type="submission" date="2017-05" db="EMBL/GenBank/DDBJ databases">
        <authorList>
            <person name="Song R."/>
            <person name="Chenine A.L."/>
            <person name="Ruprecht R.M."/>
        </authorList>
    </citation>
    <scope>NUCLEOTIDE SEQUENCE [LARGE SCALE GENOMIC DNA]</scope>
    <source>
        <strain evidence="9 10">CECT 8489</strain>
    </source>
</reference>
<dbReference type="Proteomes" id="UP000201838">
    <property type="component" value="Unassembled WGS sequence"/>
</dbReference>
<dbReference type="PANTHER" id="PTHR43386">
    <property type="entry name" value="OLIGOPEPTIDE TRANSPORT SYSTEM PERMEASE PROTEIN APPC"/>
    <property type="match status" value="1"/>
</dbReference>
<dbReference type="Pfam" id="PF12911">
    <property type="entry name" value="OppC_N"/>
    <property type="match status" value="1"/>
</dbReference>
<dbReference type="OrthoDB" id="9766870at2"/>
<keyword evidence="10" id="KW-1185">Reference proteome</keyword>
<evidence type="ECO:0000313" key="9">
    <source>
        <dbReference type="EMBL" id="SMX24234.1"/>
    </source>
</evidence>
<feature type="transmembrane region" description="Helical" evidence="7">
    <location>
        <begin position="349"/>
        <end position="377"/>
    </location>
</feature>
<comment type="similarity">
    <text evidence="7">Belongs to the binding-protein-dependent transport system permease family.</text>
</comment>
<dbReference type="InterPro" id="IPR000515">
    <property type="entry name" value="MetI-like"/>
</dbReference>
<accession>A0A238J2W3</accession>
<dbReference type="PANTHER" id="PTHR43386:SF26">
    <property type="entry name" value="ABC TRANSPORTER PERMEASE PROTEIN"/>
    <property type="match status" value="1"/>
</dbReference>
<evidence type="ECO:0000256" key="3">
    <source>
        <dbReference type="ARBA" id="ARBA00022475"/>
    </source>
</evidence>
<dbReference type="SUPFAM" id="SSF161098">
    <property type="entry name" value="MetI-like"/>
    <property type="match status" value="1"/>
</dbReference>
<dbReference type="InterPro" id="IPR025966">
    <property type="entry name" value="OppC_N"/>
</dbReference>
<dbReference type="RefSeq" id="WP_093974188.1">
    <property type="nucleotide sequence ID" value="NZ_FXXQ01000007.1"/>
</dbReference>
<dbReference type="PROSITE" id="PS50928">
    <property type="entry name" value="ABC_TM1"/>
    <property type="match status" value="1"/>
</dbReference>
<evidence type="ECO:0000256" key="5">
    <source>
        <dbReference type="ARBA" id="ARBA00022989"/>
    </source>
</evidence>
<dbReference type="InterPro" id="IPR050366">
    <property type="entry name" value="BP-dependent_transpt_permease"/>
</dbReference>
<sequence>MSSLDTAPAIAPLADQKAAKPVPPAVRIARDFVESPLAVLGLVMLSIIVLVAVFAPLIAPQDPYDLSEIRLEDSRQPPGSKRLTDPWEADLALAIDPTLQGRTELTFDGDAPIESAVLSWAPVGGENAVSVALVFNPSLEGVPLEALRLDDLPRGAELDVGEKHSFRSFWTVDLADLEQFTVSSSRDLDEPFELELVLKATEGEALMTYWLGTDGQGRDMLSAIMYGLRTSLAVGVVSCFFAMVIGLSLGMIAAFFGGRLENIIMRIVDLQLSFPTILVALMLLAILGSGVEKVMLALIIVQWAYFARTARSVALVERSKEYVEAAQCLALSKGRVIFRHLLPNCLPPIIVVATVQVANAIALEATLSFLGIGLPVTEPSLGLLISNGFEFMLSGRYWISVYPGVALLVTIIAINLVGDRLRDALNPRLHR</sequence>
<dbReference type="InterPro" id="IPR035906">
    <property type="entry name" value="MetI-like_sf"/>
</dbReference>
<dbReference type="GO" id="GO:0005886">
    <property type="term" value="C:plasma membrane"/>
    <property type="evidence" value="ECO:0007669"/>
    <property type="project" value="UniProtKB-SubCell"/>
</dbReference>
<feature type="transmembrane region" description="Helical" evidence="7">
    <location>
        <begin position="277"/>
        <end position="301"/>
    </location>
</feature>
<dbReference type="Gene3D" id="1.10.3720.10">
    <property type="entry name" value="MetI-like"/>
    <property type="match status" value="1"/>
</dbReference>
<dbReference type="GO" id="GO:0055085">
    <property type="term" value="P:transmembrane transport"/>
    <property type="evidence" value="ECO:0007669"/>
    <property type="project" value="InterPro"/>
</dbReference>
<keyword evidence="3" id="KW-1003">Cell membrane</keyword>
<evidence type="ECO:0000256" key="1">
    <source>
        <dbReference type="ARBA" id="ARBA00004651"/>
    </source>
</evidence>
<feature type="domain" description="ABC transmembrane type-1" evidence="8">
    <location>
        <begin position="228"/>
        <end position="418"/>
    </location>
</feature>
<name>A0A238J2W3_9RHOB</name>
<keyword evidence="2 7" id="KW-0813">Transport</keyword>
<keyword evidence="4 7" id="KW-0812">Transmembrane</keyword>
<dbReference type="AlphaFoldDB" id="A0A238J2W3"/>
<keyword evidence="6 7" id="KW-0472">Membrane</keyword>
<evidence type="ECO:0000256" key="6">
    <source>
        <dbReference type="ARBA" id="ARBA00023136"/>
    </source>
</evidence>